<keyword evidence="5" id="KW-0175">Coiled coil</keyword>
<evidence type="ECO:0000256" key="4">
    <source>
        <dbReference type="ARBA" id="ARBA00023014"/>
    </source>
</evidence>
<keyword evidence="1" id="KW-0004">4Fe-4S</keyword>
<dbReference type="InterPro" id="IPR050572">
    <property type="entry name" value="Fe-S_Ferredoxin"/>
</dbReference>
<feature type="coiled-coil region" evidence="5">
    <location>
        <begin position="380"/>
        <end position="411"/>
    </location>
</feature>
<dbReference type="PROSITE" id="PS51379">
    <property type="entry name" value="4FE4S_FER_2"/>
    <property type="match status" value="3"/>
</dbReference>
<dbReference type="Pfam" id="PF13187">
    <property type="entry name" value="Fer4_9"/>
    <property type="match status" value="2"/>
</dbReference>
<organism evidence="7 8">
    <name type="scientific">Collinsella aerofaciens</name>
    <dbReference type="NCBI Taxonomy" id="74426"/>
    <lineage>
        <taxon>Bacteria</taxon>
        <taxon>Bacillati</taxon>
        <taxon>Actinomycetota</taxon>
        <taxon>Coriobacteriia</taxon>
        <taxon>Coriobacteriales</taxon>
        <taxon>Coriobacteriaceae</taxon>
        <taxon>Collinsella</taxon>
    </lineage>
</organism>
<keyword evidence="2" id="KW-0479">Metal-binding</keyword>
<dbReference type="EMBL" id="CYYP01000013">
    <property type="protein sequence ID" value="CUO39899.1"/>
    <property type="molecule type" value="Genomic_DNA"/>
</dbReference>
<feature type="domain" description="4Fe-4S ferredoxin-type" evidence="6">
    <location>
        <begin position="309"/>
        <end position="338"/>
    </location>
</feature>
<sequence length="417" mass="45574">MAQEHDLFDDIIEISKGFDFLKNPLGGVTDALDPSAPQWNPADYKERPRGNTIPCLTCKNEKSGCTACMDVCPVNAIEVEEDAIEILDSCRKCGLCAAACPTEAIISPRLAPKNVYDDIVSAATSHETAYVTCTRALKRMPRENEVVVACVGDITAETWFSVLADYPNVSVYLPLGVCDKCRNTGGEDILGEAIAKAEEWSGTGMGLEVDPKSLKCHKRREYERKEYMEKIARTTGLTVTKLNPATAALASVTQKLKAHRHQITQLERTLNTMCGTTTTKRRRSLTHGRQLVLSTLQNHPELAQNMQVSTPECDFDKCTSCGECVNVCPTFACDLVGSGRFALESTYCLGCGACVKVCPEHALKLVEHDASNLVVVDPEAEEKAAQKAKAHEEAEKVKAEAKAKLDKMLDQVEKLAD</sequence>
<dbReference type="Gene3D" id="3.30.70.20">
    <property type="match status" value="2"/>
</dbReference>
<dbReference type="RefSeq" id="WP_055287040.1">
    <property type="nucleotide sequence ID" value="NZ_CYYP01000013.1"/>
</dbReference>
<dbReference type="GO" id="GO:0046872">
    <property type="term" value="F:metal ion binding"/>
    <property type="evidence" value="ECO:0007669"/>
    <property type="project" value="UniProtKB-KW"/>
</dbReference>
<evidence type="ECO:0000256" key="5">
    <source>
        <dbReference type="SAM" id="Coils"/>
    </source>
</evidence>
<evidence type="ECO:0000256" key="2">
    <source>
        <dbReference type="ARBA" id="ARBA00022723"/>
    </source>
</evidence>
<reference evidence="7 8" key="1">
    <citation type="submission" date="2015-09" db="EMBL/GenBank/DDBJ databases">
        <authorList>
            <consortium name="Pathogen Informatics"/>
        </authorList>
    </citation>
    <scope>NUCLEOTIDE SEQUENCE [LARGE SCALE GENOMIC DNA]</scope>
    <source>
        <strain evidence="7 8">2789STDY5608823</strain>
    </source>
</reference>
<evidence type="ECO:0000256" key="3">
    <source>
        <dbReference type="ARBA" id="ARBA00023004"/>
    </source>
</evidence>
<keyword evidence="3" id="KW-0408">Iron</keyword>
<proteinExistence type="predicted"/>
<dbReference type="GO" id="GO:0051539">
    <property type="term" value="F:4 iron, 4 sulfur cluster binding"/>
    <property type="evidence" value="ECO:0007669"/>
    <property type="project" value="UniProtKB-KW"/>
</dbReference>
<evidence type="ECO:0000256" key="1">
    <source>
        <dbReference type="ARBA" id="ARBA00022485"/>
    </source>
</evidence>
<dbReference type="PROSITE" id="PS00198">
    <property type="entry name" value="4FE4S_FER_1"/>
    <property type="match status" value="3"/>
</dbReference>
<dbReference type="SUPFAM" id="SSF54862">
    <property type="entry name" value="4Fe-4S ferredoxins"/>
    <property type="match status" value="2"/>
</dbReference>
<protein>
    <submittedName>
        <fullName evidence="7">Ferredoxin II</fullName>
    </submittedName>
</protein>
<gene>
    <name evidence="7" type="ORF">ERS852381_01497</name>
</gene>
<evidence type="ECO:0000313" key="8">
    <source>
        <dbReference type="Proteomes" id="UP000095468"/>
    </source>
</evidence>
<accession>A0A174ETR9</accession>
<evidence type="ECO:0000313" key="7">
    <source>
        <dbReference type="EMBL" id="CUO39899.1"/>
    </source>
</evidence>
<dbReference type="InterPro" id="IPR017896">
    <property type="entry name" value="4Fe4S_Fe-S-bd"/>
</dbReference>
<dbReference type="Proteomes" id="UP000095468">
    <property type="component" value="Unassembled WGS sequence"/>
</dbReference>
<name>A0A174ETR9_9ACTN</name>
<dbReference type="AlphaFoldDB" id="A0A174ETR9"/>
<dbReference type="PANTHER" id="PTHR43687">
    <property type="entry name" value="ADENYLYLSULFATE REDUCTASE, BETA SUBUNIT"/>
    <property type="match status" value="1"/>
</dbReference>
<dbReference type="InterPro" id="IPR017900">
    <property type="entry name" value="4Fe4S_Fe_S_CS"/>
</dbReference>
<keyword evidence="4" id="KW-0411">Iron-sulfur</keyword>
<feature type="domain" description="4Fe-4S ferredoxin-type" evidence="6">
    <location>
        <begin position="339"/>
        <end position="368"/>
    </location>
</feature>
<dbReference type="PANTHER" id="PTHR43687:SF1">
    <property type="entry name" value="FERREDOXIN III"/>
    <property type="match status" value="1"/>
</dbReference>
<evidence type="ECO:0000259" key="6">
    <source>
        <dbReference type="PROSITE" id="PS51379"/>
    </source>
</evidence>
<feature type="domain" description="4Fe-4S ferredoxin-type" evidence="6">
    <location>
        <begin position="80"/>
        <end position="110"/>
    </location>
</feature>